<evidence type="ECO:0000256" key="8">
    <source>
        <dbReference type="ARBA" id="ARBA00023146"/>
    </source>
</evidence>
<organism evidence="13 14">
    <name type="scientific">Candidatus Colwellbacteria bacterium GWA2_46_10</name>
    <dbReference type="NCBI Taxonomy" id="1797684"/>
    <lineage>
        <taxon>Bacteria</taxon>
        <taxon>Candidatus Colwelliibacteriota</taxon>
    </lineage>
</organism>
<dbReference type="InterPro" id="IPR006195">
    <property type="entry name" value="aa-tRNA-synth_II"/>
</dbReference>
<keyword evidence="6" id="KW-0648">Protein biosynthesis</keyword>
<dbReference type="GO" id="GO:0006432">
    <property type="term" value="P:phenylalanyl-tRNA aminoacylation"/>
    <property type="evidence" value="ECO:0007669"/>
    <property type="project" value="TreeGrafter"/>
</dbReference>
<dbReference type="InterPro" id="IPR005121">
    <property type="entry name" value="Fdx_antiC-bd"/>
</dbReference>
<dbReference type="GO" id="GO:0005737">
    <property type="term" value="C:cytoplasm"/>
    <property type="evidence" value="ECO:0007669"/>
    <property type="project" value="TreeGrafter"/>
</dbReference>
<dbReference type="InterPro" id="IPR045864">
    <property type="entry name" value="aa-tRNA-synth_II/BPL/LPL"/>
</dbReference>
<dbReference type="PROSITE" id="PS50862">
    <property type="entry name" value="AA_TRNA_LIGASE_II"/>
    <property type="match status" value="1"/>
</dbReference>
<dbReference type="Pfam" id="PF03147">
    <property type="entry name" value="FDX-ACB"/>
    <property type="match status" value="1"/>
</dbReference>
<evidence type="ECO:0000259" key="12">
    <source>
        <dbReference type="PROSITE" id="PS51447"/>
    </source>
</evidence>
<dbReference type="GO" id="GO:0005524">
    <property type="term" value="F:ATP binding"/>
    <property type="evidence" value="ECO:0007669"/>
    <property type="project" value="UniProtKB-KW"/>
</dbReference>
<sequence>MDIVISREEETKLIQKLKERTDPEAMRMKRYLEMPDLSRTPDSPLFEMVKRVKNVPLQKDFDIINIPEIVPADISFDLFNFEMDHPVRSKSDTYYVDDQNILRTHDTVFWYYYLNRPEIKERIAKKESLGALCYGKVYRKDEIDRRHMNIFHQMGGWYLVPDSEKILSLDDLKNVLAEIVKTIFGPDVIYRFNQDVFPYTDPSLEVEVQMEGERVELLGGGMPKKAVLANMGVTGYNGWAYGFGLERLAIASMKLPDIRLLWSNDERVKKQLVLGKTFVEVSKYPPALRDISFVVDKSFVPNDYFDLVRDVAGDLAEEVKLIDKYDNEERFGKDKLSYAYRVTYRSIDRTLTNDEVDELHKKLEEKTTSTFKAVVR</sequence>
<dbReference type="Pfam" id="PF01409">
    <property type="entry name" value="tRNA-synt_2d"/>
    <property type="match status" value="1"/>
</dbReference>
<evidence type="ECO:0000256" key="4">
    <source>
        <dbReference type="ARBA" id="ARBA00022741"/>
    </source>
</evidence>
<keyword evidence="5" id="KW-0067">ATP-binding</keyword>
<evidence type="ECO:0000313" key="13">
    <source>
        <dbReference type="EMBL" id="OGY56571.1"/>
    </source>
</evidence>
<dbReference type="GO" id="GO:0000049">
    <property type="term" value="F:tRNA binding"/>
    <property type="evidence" value="ECO:0007669"/>
    <property type="project" value="InterPro"/>
</dbReference>
<keyword evidence="3" id="KW-0436">Ligase</keyword>
<dbReference type="EC" id="6.1.1.20" evidence="2"/>
<dbReference type="SUPFAM" id="SSF54991">
    <property type="entry name" value="Anticodon-binding domain of PheRS"/>
    <property type="match status" value="1"/>
</dbReference>
<feature type="domain" description="FDX-ACB" evidence="12">
    <location>
        <begin position="282"/>
        <end position="376"/>
    </location>
</feature>
<comment type="catalytic activity">
    <reaction evidence="10">
        <text>tRNA(Phe) + L-phenylalanine + ATP = L-phenylalanyl-tRNA(Phe) + AMP + diphosphate + H(+)</text>
        <dbReference type="Rhea" id="RHEA:19413"/>
        <dbReference type="Rhea" id="RHEA-COMP:9668"/>
        <dbReference type="Rhea" id="RHEA-COMP:9699"/>
        <dbReference type="ChEBI" id="CHEBI:15378"/>
        <dbReference type="ChEBI" id="CHEBI:30616"/>
        <dbReference type="ChEBI" id="CHEBI:33019"/>
        <dbReference type="ChEBI" id="CHEBI:58095"/>
        <dbReference type="ChEBI" id="CHEBI:78442"/>
        <dbReference type="ChEBI" id="CHEBI:78531"/>
        <dbReference type="ChEBI" id="CHEBI:456215"/>
        <dbReference type="EC" id="6.1.1.20"/>
    </reaction>
</comment>
<dbReference type="InterPro" id="IPR002319">
    <property type="entry name" value="Phenylalanyl-tRNA_Synthase"/>
</dbReference>
<evidence type="ECO:0000256" key="7">
    <source>
        <dbReference type="ARBA" id="ARBA00022946"/>
    </source>
</evidence>
<gene>
    <name evidence="13" type="ORF">A2119_01560</name>
</gene>
<evidence type="ECO:0000313" key="14">
    <source>
        <dbReference type="Proteomes" id="UP000178179"/>
    </source>
</evidence>
<evidence type="ECO:0000256" key="6">
    <source>
        <dbReference type="ARBA" id="ARBA00022917"/>
    </source>
</evidence>
<dbReference type="Gene3D" id="3.30.930.10">
    <property type="entry name" value="Bira Bifunctional Protein, Domain 2"/>
    <property type="match status" value="1"/>
</dbReference>
<feature type="domain" description="Aminoacyl-transfer RNA synthetases class-II family profile" evidence="11">
    <location>
        <begin position="134"/>
        <end position="286"/>
    </location>
</feature>
<evidence type="ECO:0000259" key="11">
    <source>
        <dbReference type="PROSITE" id="PS50862"/>
    </source>
</evidence>
<dbReference type="PANTHER" id="PTHR11538:SF41">
    <property type="entry name" value="PHENYLALANINE--TRNA LIGASE, MITOCHONDRIAL"/>
    <property type="match status" value="1"/>
</dbReference>
<evidence type="ECO:0000256" key="2">
    <source>
        <dbReference type="ARBA" id="ARBA00012814"/>
    </source>
</evidence>
<protein>
    <recommendedName>
        <fullName evidence="2">phenylalanine--tRNA ligase</fullName>
        <ecNumber evidence="2">6.1.1.20</ecNumber>
    </recommendedName>
    <alternativeName>
        <fullName evidence="9">Phenylalanyl-tRNA synthetase</fullName>
    </alternativeName>
</protein>
<dbReference type="Gene3D" id="3.30.70.380">
    <property type="entry name" value="Ferrodoxin-fold anticodon-binding domain"/>
    <property type="match status" value="1"/>
</dbReference>
<accession>A0A1G1YW00</accession>
<comment type="similarity">
    <text evidence="1">Belongs to the class-II aminoacyl-tRNA synthetase family.</text>
</comment>
<dbReference type="PROSITE" id="PS51447">
    <property type="entry name" value="FDX_ACB"/>
    <property type="match status" value="1"/>
</dbReference>
<dbReference type="SMART" id="SM00896">
    <property type="entry name" value="FDX-ACB"/>
    <property type="match status" value="1"/>
</dbReference>
<comment type="caution">
    <text evidence="13">The sequence shown here is derived from an EMBL/GenBank/DDBJ whole genome shotgun (WGS) entry which is preliminary data.</text>
</comment>
<dbReference type="InterPro" id="IPR036690">
    <property type="entry name" value="Fdx_antiC-bd_sf"/>
</dbReference>
<keyword evidence="8" id="KW-0030">Aminoacyl-tRNA synthetase</keyword>
<dbReference type="Proteomes" id="UP000178179">
    <property type="component" value="Unassembled WGS sequence"/>
</dbReference>
<proteinExistence type="inferred from homology"/>
<reference evidence="13 14" key="1">
    <citation type="journal article" date="2016" name="Nat. Commun.">
        <title>Thousands of microbial genomes shed light on interconnected biogeochemical processes in an aquifer system.</title>
        <authorList>
            <person name="Anantharaman K."/>
            <person name="Brown C.T."/>
            <person name="Hug L.A."/>
            <person name="Sharon I."/>
            <person name="Castelle C.J."/>
            <person name="Probst A.J."/>
            <person name="Thomas B.C."/>
            <person name="Singh A."/>
            <person name="Wilkins M.J."/>
            <person name="Karaoz U."/>
            <person name="Brodie E.L."/>
            <person name="Williams K.H."/>
            <person name="Hubbard S.S."/>
            <person name="Banfield J.F."/>
        </authorList>
    </citation>
    <scope>NUCLEOTIDE SEQUENCE [LARGE SCALE GENOMIC DNA]</scope>
</reference>
<dbReference type="PANTHER" id="PTHR11538">
    <property type="entry name" value="PHENYLALANYL-TRNA SYNTHETASE"/>
    <property type="match status" value="1"/>
</dbReference>
<evidence type="ECO:0000256" key="5">
    <source>
        <dbReference type="ARBA" id="ARBA00022840"/>
    </source>
</evidence>
<name>A0A1G1YW00_9BACT</name>
<keyword evidence="7" id="KW-0809">Transit peptide</keyword>
<dbReference type="AlphaFoldDB" id="A0A1G1YW00"/>
<dbReference type="EMBL" id="MHIS01000013">
    <property type="protein sequence ID" value="OGY56571.1"/>
    <property type="molecule type" value="Genomic_DNA"/>
</dbReference>
<evidence type="ECO:0000256" key="1">
    <source>
        <dbReference type="ARBA" id="ARBA00008226"/>
    </source>
</evidence>
<dbReference type="GO" id="GO:0004826">
    <property type="term" value="F:phenylalanine-tRNA ligase activity"/>
    <property type="evidence" value="ECO:0007669"/>
    <property type="project" value="UniProtKB-EC"/>
</dbReference>
<keyword evidence="4" id="KW-0547">Nucleotide-binding</keyword>
<evidence type="ECO:0000256" key="3">
    <source>
        <dbReference type="ARBA" id="ARBA00022598"/>
    </source>
</evidence>
<evidence type="ECO:0000256" key="9">
    <source>
        <dbReference type="ARBA" id="ARBA00031194"/>
    </source>
</evidence>
<dbReference type="SUPFAM" id="SSF55681">
    <property type="entry name" value="Class II aaRS and biotin synthetases"/>
    <property type="match status" value="1"/>
</dbReference>
<evidence type="ECO:0000256" key="10">
    <source>
        <dbReference type="ARBA" id="ARBA00049255"/>
    </source>
</evidence>